<evidence type="ECO:0000313" key="3">
    <source>
        <dbReference type="Proteomes" id="UP001189429"/>
    </source>
</evidence>
<feature type="region of interest" description="Disordered" evidence="1">
    <location>
        <begin position="1"/>
        <end position="101"/>
    </location>
</feature>
<feature type="non-terminal residue" evidence="2">
    <location>
        <position position="1"/>
    </location>
</feature>
<gene>
    <name evidence="2" type="ORF">PCOR1329_LOCUS77131</name>
</gene>
<feature type="non-terminal residue" evidence="2">
    <location>
        <position position="101"/>
    </location>
</feature>
<sequence length="101" mass="10723">QDVNEVSAKVHGAPVAKDRISSTDVDEKKVKGLFDEHSDDCGALSIDGQAGNGDPKDRDSLGHDSGGGSQGHDGGDVESAAQLLAPSTRRQRRRQEQQEDE</sequence>
<keyword evidence="3" id="KW-1185">Reference proteome</keyword>
<reference evidence="2" key="1">
    <citation type="submission" date="2023-10" db="EMBL/GenBank/DDBJ databases">
        <authorList>
            <person name="Chen Y."/>
            <person name="Shah S."/>
            <person name="Dougan E. K."/>
            <person name="Thang M."/>
            <person name="Chan C."/>
        </authorList>
    </citation>
    <scope>NUCLEOTIDE SEQUENCE [LARGE SCALE GENOMIC DNA]</scope>
</reference>
<dbReference type="Proteomes" id="UP001189429">
    <property type="component" value="Unassembled WGS sequence"/>
</dbReference>
<name>A0ABN9XJ82_9DINO</name>
<feature type="compositionally biased region" description="Basic and acidic residues" evidence="1">
    <location>
        <begin position="16"/>
        <end position="40"/>
    </location>
</feature>
<comment type="caution">
    <text evidence="2">The sequence shown here is derived from an EMBL/GenBank/DDBJ whole genome shotgun (WGS) entry which is preliminary data.</text>
</comment>
<evidence type="ECO:0000256" key="1">
    <source>
        <dbReference type="SAM" id="MobiDB-lite"/>
    </source>
</evidence>
<accession>A0ABN9XJ82</accession>
<evidence type="ECO:0000313" key="2">
    <source>
        <dbReference type="EMBL" id="CAK0899680.1"/>
    </source>
</evidence>
<protein>
    <submittedName>
        <fullName evidence="2">Uncharacterized protein</fullName>
    </submittedName>
</protein>
<proteinExistence type="predicted"/>
<organism evidence="2 3">
    <name type="scientific">Prorocentrum cordatum</name>
    <dbReference type="NCBI Taxonomy" id="2364126"/>
    <lineage>
        <taxon>Eukaryota</taxon>
        <taxon>Sar</taxon>
        <taxon>Alveolata</taxon>
        <taxon>Dinophyceae</taxon>
        <taxon>Prorocentrales</taxon>
        <taxon>Prorocentraceae</taxon>
        <taxon>Prorocentrum</taxon>
    </lineage>
</organism>
<dbReference type="EMBL" id="CAUYUJ010020645">
    <property type="protein sequence ID" value="CAK0899680.1"/>
    <property type="molecule type" value="Genomic_DNA"/>
</dbReference>